<dbReference type="InterPro" id="IPR018357">
    <property type="entry name" value="Hexapep_transf_CS"/>
</dbReference>
<keyword evidence="6" id="KW-0012">Acyltransferase</keyword>
<accession>A0ABV3ZST4</accession>
<dbReference type="EMBL" id="JBFYGN010000006">
    <property type="protein sequence ID" value="MEX8192613.1"/>
    <property type="molecule type" value="Genomic_DNA"/>
</dbReference>
<evidence type="ECO:0000256" key="1">
    <source>
        <dbReference type="ARBA" id="ARBA00022516"/>
    </source>
</evidence>
<keyword evidence="4" id="KW-0677">Repeat</keyword>
<name>A0ABV3ZST4_9BURK</name>
<evidence type="ECO:0000256" key="6">
    <source>
        <dbReference type="ARBA" id="ARBA00023315"/>
    </source>
</evidence>
<dbReference type="Gene3D" id="2.160.10.10">
    <property type="entry name" value="Hexapeptide repeat proteins"/>
    <property type="match status" value="1"/>
</dbReference>
<keyword evidence="8" id="KW-1185">Reference proteome</keyword>
<dbReference type="PANTHER" id="PTHR43378">
    <property type="entry name" value="UDP-3-O-ACYLGLUCOSAMINE N-ACYLTRANSFERASE"/>
    <property type="match status" value="1"/>
</dbReference>
<organism evidence="7 8">
    <name type="scientific">Comamonas guangdongensis</name>
    <dbReference type="NCBI Taxonomy" id="510515"/>
    <lineage>
        <taxon>Bacteria</taxon>
        <taxon>Pseudomonadati</taxon>
        <taxon>Pseudomonadota</taxon>
        <taxon>Betaproteobacteria</taxon>
        <taxon>Burkholderiales</taxon>
        <taxon>Comamonadaceae</taxon>
        <taxon>Comamonas</taxon>
    </lineage>
</organism>
<sequence>MASTIAGWCGVNWLGTDMQVHSIAPLSAPTDGALCFANSAPLQTSASQVALISTAEAQNVASCLLATDRPRLTFAKALDAIQRNIGFQRPTVPPQIDPTAQVSPQAFVAPGVVIGARTIVLPFSYIGEGTIIGEDCIIKSGAVIGQDGFGFERDENNIPLRIVHLGNVIIGNNVEVGCVTTVCRGTLGNTIIEDSVKIDDHVHIAHNVVVGVGAMVIACAEVSGGVKIGAGAWVGPNSSIIQKVTIGENSLVGIAANVTKNVPDGVVVAGNPAKTLRSNN</sequence>
<dbReference type="InterPro" id="IPR001451">
    <property type="entry name" value="Hexapep"/>
</dbReference>
<gene>
    <name evidence="7" type="ORF">AB6724_07150</name>
</gene>
<evidence type="ECO:0000256" key="3">
    <source>
        <dbReference type="ARBA" id="ARBA00022679"/>
    </source>
</evidence>
<evidence type="ECO:0000256" key="5">
    <source>
        <dbReference type="ARBA" id="ARBA00023098"/>
    </source>
</evidence>
<dbReference type="SUPFAM" id="SSF51161">
    <property type="entry name" value="Trimeric LpxA-like enzymes"/>
    <property type="match status" value="1"/>
</dbReference>
<keyword evidence="1" id="KW-0444">Lipid biosynthesis</keyword>
<evidence type="ECO:0000313" key="8">
    <source>
        <dbReference type="Proteomes" id="UP001561046"/>
    </source>
</evidence>
<dbReference type="Proteomes" id="UP001561046">
    <property type="component" value="Unassembled WGS sequence"/>
</dbReference>
<proteinExistence type="predicted"/>
<dbReference type="InterPro" id="IPR007691">
    <property type="entry name" value="LpxD"/>
</dbReference>
<keyword evidence="3" id="KW-0808">Transferase</keyword>
<dbReference type="PANTHER" id="PTHR43378:SF2">
    <property type="entry name" value="UDP-3-O-ACYLGLUCOSAMINE N-ACYLTRANSFERASE 1, MITOCHONDRIAL-RELATED"/>
    <property type="match status" value="1"/>
</dbReference>
<evidence type="ECO:0000313" key="7">
    <source>
        <dbReference type="EMBL" id="MEX8192613.1"/>
    </source>
</evidence>
<evidence type="ECO:0000256" key="4">
    <source>
        <dbReference type="ARBA" id="ARBA00022737"/>
    </source>
</evidence>
<keyword evidence="2" id="KW-0441">Lipid A biosynthesis</keyword>
<comment type="caution">
    <text evidence="7">The sequence shown here is derived from an EMBL/GenBank/DDBJ whole genome shotgun (WGS) entry which is preliminary data.</text>
</comment>
<dbReference type="InterPro" id="IPR011004">
    <property type="entry name" value="Trimer_LpxA-like_sf"/>
</dbReference>
<dbReference type="Pfam" id="PF00132">
    <property type="entry name" value="Hexapep"/>
    <property type="match status" value="2"/>
</dbReference>
<dbReference type="PROSITE" id="PS00101">
    <property type="entry name" value="HEXAPEP_TRANSFERASES"/>
    <property type="match status" value="1"/>
</dbReference>
<protein>
    <recommendedName>
        <fullName evidence="9">UDP-3-O-(3-hydroxymyristoyl)glucosamine N-acyltransferase</fullName>
    </recommendedName>
</protein>
<evidence type="ECO:0008006" key="9">
    <source>
        <dbReference type="Google" id="ProtNLM"/>
    </source>
</evidence>
<keyword evidence="5" id="KW-0443">Lipid metabolism</keyword>
<reference evidence="7 8" key="1">
    <citation type="journal article" date="2013" name="Int. J. Syst. Evol. Microbiol.">
        <title>Comamonas guangdongensis sp. nov., isolated from subterranean forest sediment, and emended description of the genus Comamonas.</title>
        <authorList>
            <person name="Zhang J."/>
            <person name="Wang Y."/>
            <person name="Zhou S."/>
            <person name="Wu C."/>
            <person name="He J."/>
            <person name="Li F."/>
        </authorList>
    </citation>
    <scope>NUCLEOTIDE SEQUENCE [LARGE SCALE GENOMIC DNA]</scope>
    <source>
        <strain evidence="7 8">CCTCC AB2011133</strain>
    </source>
</reference>
<dbReference type="Gene3D" id="3.40.1390.10">
    <property type="entry name" value="MurE/MurF, N-terminal domain"/>
    <property type="match status" value="1"/>
</dbReference>
<evidence type="ECO:0000256" key="2">
    <source>
        <dbReference type="ARBA" id="ARBA00022556"/>
    </source>
</evidence>
<dbReference type="CDD" id="cd03352">
    <property type="entry name" value="LbH_LpxD"/>
    <property type="match status" value="1"/>
</dbReference>